<reference evidence="1" key="2">
    <citation type="submission" date="2021-01" db="EMBL/GenBank/DDBJ databases">
        <authorList>
            <person name="Schikora-Tamarit M.A."/>
        </authorList>
    </citation>
    <scope>NUCLEOTIDE SEQUENCE</scope>
    <source>
        <strain evidence="1">CBS2887</strain>
    </source>
</reference>
<proteinExistence type="predicted"/>
<reference evidence="1" key="1">
    <citation type="journal article" date="2021" name="Open Biol.">
        <title>Shared evolutionary footprints suggest mitochondrial oxidative damage underlies multiple complex I losses in fungi.</title>
        <authorList>
            <person name="Schikora-Tamarit M.A."/>
            <person name="Marcet-Houben M."/>
            <person name="Nosek J."/>
            <person name="Gabaldon T."/>
        </authorList>
    </citation>
    <scope>NUCLEOTIDE SEQUENCE</scope>
    <source>
        <strain evidence="1">CBS2887</strain>
    </source>
</reference>
<dbReference type="AlphaFoldDB" id="A0A9P8Q7A5"/>
<dbReference type="EMBL" id="JAEUBG010002063">
    <property type="protein sequence ID" value="KAH3685286.1"/>
    <property type="molecule type" value="Genomic_DNA"/>
</dbReference>
<dbReference type="Proteomes" id="UP000774326">
    <property type="component" value="Unassembled WGS sequence"/>
</dbReference>
<evidence type="ECO:0000313" key="1">
    <source>
        <dbReference type="EMBL" id="KAH3685286.1"/>
    </source>
</evidence>
<comment type="caution">
    <text evidence="1">The sequence shown here is derived from an EMBL/GenBank/DDBJ whole genome shotgun (WGS) entry which is preliminary data.</text>
</comment>
<sequence>MIGTLLLPATSTNLLEITSLENIENSTSAALTPVLDSSIALAKVSPLISESVKALIFPFNTLASRISICSSKVALGSNLQGSKISKSGMYFKILSMELWKAETLGPSWVSAPLIEMIECFLKSGLNFAKNSWI</sequence>
<accession>A0A9P8Q7A5</accession>
<gene>
    <name evidence="1" type="ORF">WICPIJ_003760</name>
</gene>
<organism evidence="1 2">
    <name type="scientific">Wickerhamomyces pijperi</name>
    <name type="common">Yeast</name>
    <name type="synonym">Pichia pijperi</name>
    <dbReference type="NCBI Taxonomy" id="599730"/>
    <lineage>
        <taxon>Eukaryota</taxon>
        <taxon>Fungi</taxon>
        <taxon>Dikarya</taxon>
        <taxon>Ascomycota</taxon>
        <taxon>Saccharomycotina</taxon>
        <taxon>Saccharomycetes</taxon>
        <taxon>Phaffomycetales</taxon>
        <taxon>Wickerhamomycetaceae</taxon>
        <taxon>Wickerhamomyces</taxon>
    </lineage>
</organism>
<keyword evidence="2" id="KW-1185">Reference proteome</keyword>
<protein>
    <submittedName>
        <fullName evidence="1">Uncharacterized protein</fullName>
    </submittedName>
</protein>
<name>A0A9P8Q7A5_WICPI</name>
<evidence type="ECO:0000313" key="2">
    <source>
        <dbReference type="Proteomes" id="UP000774326"/>
    </source>
</evidence>